<evidence type="ECO:0000313" key="2">
    <source>
        <dbReference type="EMBL" id="TDY12450.1"/>
    </source>
</evidence>
<feature type="signal peptide" evidence="1">
    <location>
        <begin position="1"/>
        <end position="22"/>
    </location>
</feature>
<evidence type="ECO:0000313" key="3">
    <source>
        <dbReference type="Proteomes" id="UP000294930"/>
    </source>
</evidence>
<keyword evidence="3" id="KW-1185">Reference proteome</keyword>
<sequence length="222" mass="25247">MKKFVFILASMLLGLTSATATAQGEGLNNTRYRYAQPIMFVERGVEFMIFPDGSFDFNTNIENTYQTGNVYYRSTTTRRSSVNVTYGAPGTVSRVHYSTPRSNQGVFIQHDSDGKIRRIGNVYLNYDRQGRIKRAGTVYMSYQRGNGRLKQVGGLRVNYNAWGEIVHASGVVNHNNSGYVYSNNTSGDFGYGYYSDFDDADDYYYYRQGSEVKKQKKIKIKV</sequence>
<protein>
    <submittedName>
        <fullName evidence="2">Uncharacterized protein</fullName>
    </submittedName>
</protein>
<keyword evidence="1" id="KW-0732">Signal</keyword>
<dbReference type="Proteomes" id="UP000294930">
    <property type="component" value="Unassembled WGS sequence"/>
</dbReference>
<reference evidence="2 3" key="1">
    <citation type="submission" date="2019-03" db="EMBL/GenBank/DDBJ databases">
        <title>Genomic Encyclopedia of Type Strains, Phase III (KMG-III): the genomes of soil and plant-associated and newly described type strains.</title>
        <authorList>
            <person name="Whitman W."/>
        </authorList>
    </citation>
    <scope>NUCLEOTIDE SEQUENCE [LARGE SCALE GENOMIC DNA]</scope>
    <source>
        <strain evidence="2 3">CGMCC 1.10957</strain>
    </source>
</reference>
<organism evidence="2 3">
    <name type="scientific">Meridianimaribacter flavus</name>
    <dbReference type="NCBI Taxonomy" id="571115"/>
    <lineage>
        <taxon>Bacteria</taxon>
        <taxon>Pseudomonadati</taxon>
        <taxon>Bacteroidota</taxon>
        <taxon>Flavobacteriia</taxon>
        <taxon>Flavobacteriales</taxon>
        <taxon>Flavobacteriaceae</taxon>
        <taxon>Meridianimaribacter</taxon>
    </lineage>
</organism>
<dbReference type="RefSeq" id="WP_134199057.1">
    <property type="nucleotide sequence ID" value="NZ_SOQZ01000002.1"/>
</dbReference>
<gene>
    <name evidence="2" type="ORF">A8975_1214</name>
</gene>
<feature type="chain" id="PRO_5046210066" evidence="1">
    <location>
        <begin position="23"/>
        <end position="222"/>
    </location>
</feature>
<evidence type="ECO:0000256" key="1">
    <source>
        <dbReference type="SAM" id="SignalP"/>
    </source>
</evidence>
<comment type="caution">
    <text evidence="2">The sequence shown here is derived from an EMBL/GenBank/DDBJ whole genome shotgun (WGS) entry which is preliminary data.</text>
</comment>
<proteinExistence type="predicted"/>
<accession>A0ABY2G5X3</accession>
<dbReference type="EMBL" id="SOQZ01000002">
    <property type="protein sequence ID" value="TDY12450.1"/>
    <property type="molecule type" value="Genomic_DNA"/>
</dbReference>
<name>A0ABY2G5X3_9FLAO</name>